<comment type="similarity">
    <text evidence="8">Belongs to the FtsL family.</text>
</comment>
<evidence type="ECO:0000313" key="11">
    <source>
        <dbReference type="EMBL" id="CAH0527085.1"/>
    </source>
</evidence>
<evidence type="ECO:0000256" key="7">
    <source>
        <dbReference type="ARBA" id="ARBA00023306"/>
    </source>
</evidence>
<evidence type="ECO:0000256" key="9">
    <source>
        <dbReference type="NCBIfam" id="TIGR02209"/>
    </source>
</evidence>
<evidence type="ECO:0000256" key="6">
    <source>
        <dbReference type="ARBA" id="ARBA00023136"/>
    </source>
</evidence>
<keyword evidence="7 8" id="KW-0131">Cell cycle</keyword>
<gene>
    <name evidence="8 11" type="primary">ftsL</name>
    <name evidence="11" type="ORF">VHP8226_02427</name>
</gene>
<keyword evidence="10" id="KW-0175">Coiled coil</keyword>
<sequence length="106" mass="12106">MTQQQKHNLAKIIAKDLITVGKVPLAILVVIFISAMSVVFATHHTRQAINEKDVAQQERERLDDEWRNLLLEENALAEHSRVQAIADEELQMKRPDADKEVVVNLK</sequence>
<name>A0ABN8DLM4_9VIBR</name>
<organism evidence="11 12">
    <name type="scientific">Vibrio hippocampi</name>
    <dbReference type="NCBI Taxonomy" id="654686"/>
    <lineage>
        <taxon>Bacteria</taxon>
        <taxon>Pseudomonadati</taxon>
        <taxon>Pseudomonadota</taxon>
        <taxon>Gammaproteobacteria</taxon>
        <taxon>Vibrionales</taxon>
        <taxon>Vibrionaceae</taxon>
        <taxon>Vibrio</taxon>
    </lineage>
</organism>
<dbReference type="Proteomes" id="UP000838160">
    <property type="component" value="Unassembled WGS sequence"/>
</dbReference>
<dbReference type="PANTHER" id="PTHR37479">
    <property type="entry name" value="CELL DIVISION PROTEIN FTSL"/>
    <property type="match status" value="1"/>
</dbReference>
<accession>A0ABN8DLM4</accession>
<keyword evidence="2 8" id="KW-1003">Cell membrane</keyword>
<keyword evidence="8" id="KW-0997">Cell inner membrane</keyword>
<keyword evidence="12" id="KW-1185">Reference proteome</keyword>
<comment type="subunit">
    <text evidence="8">Part of a complex composed of FtsB, FtsL and FtsQ.</text>
</comment>
<dbReference type="GO" id="GO:0051301">
    <property type="term" value="P:cell division"/>
    <property type="evidence" value="ECO:0007669"/>
    <property type="project" value="UniProtKB-KW"/>
</dbReference>
<dbReference type="RefSeq" id="WP_237485250.1">
    <property type="nucleotide sequence ID" value="NZ_CAKLCM010000002.1"/>
</dbReference>
<keyword evidence="3 8" id="KW-0132">Cell division</keyword>
<evidence type="ECO:0000256" key="5">
    <source>
        <dbReference type="ARBA" id="ARBA00022989"/>
    </source>
</evidence>
<keyword evidence="5 8" id="KW-1133">Transmembrane helix</keyword>
<evidence type="ECO:0000256" key="2">
    <source>
        <dbReference type="ARBA" id="ARBA00022475"/>
    </source>
</evidence>
<dbReference type="PANTHER" id="PTHR37479:SF1">
    <property type="entry name" value="CELL DIVISION PROTEIN FTSL"/>
    <property type="match status" value="1"/>
</dbReference>
<feature type="transmembrane region" description="Helical" evidence="8">
    <location>
        <begin position="23"/>
        <end position="42"/>
    </location>
</feature>
<dbReference type="Pfam" id="PF04999">
    <property type="entry name" value="FtsL"/>
    <property type="match status" value="1"/>
</dbReference>
<dbReference type="EMBL" id="CAKLCM010000002">
    <property type="protein sequence ID" value="CAH0527085.1"/>
    <property type="molecule type" value="Genomic_DNA"/>
</dbReference>
<keyword evidence="6 8" id="KW-0472">Membrane</keyword>
<evidence type="ECO:0000256" key="3">
    <source>
        <dbReference type="ARBA" id="ARBA00022618"/>
    </source>
</evidence>
<evidence type="ECO:0000256" key="10">
    <source>
        <dbReference type="SAM" id="Coils"/>
    </source>
</evidence>
<comment type="function">
    <text evidence="8">Essential cell division protein. May link together the upstream cell division proteins, which are predominantly cytoplasmic, with the downstream cell division proteins, which are predominantly periplasmic.</text>
</comment>
<evidence type="ECO:0000256" key="4">
    <source>
        <dbReference type="ARBA" id="ARBA00022692"/>
    </source>
</evidence>
<protein>
    <recommendedName>
        <fullName evidence="8 9">Cell division protein FtsL</fullName>
    </recommendedName>
</protein>
<comment type="caution">
    <text evidence="11">The sequence shown here is derived from an EMBL/GenBank/DDBJ whole genome shotgun (WGS) entry which is preliminary data.</text>
</comment>
<dbReference type="HAMAP" id="MF_00910">
    <property type="entry name" value="FtsL"/>
    <property type="match status" value="1"/>
</dbReference>
<feature type="coiled-coil region" evidence="10">
    <location>
        <begin position="45"/>
        <end position="72"/>
    </location>
</feature>
<dbReference type="NCBIfam" id="TIGR02209">
    <property type="entry name" value="ftsL_broad"/>
    <property type="match status" value="1"/>
</dbReference>
<evidence type="ECO:0000313" key="12">
    <source>
        <dbReference type="Proteomes" id="UP000838160"/>
    </source>
</evidence>
<proteinExistence type="inferred from homology"/>
<dbReference type="InterPro" id="IPR011922">
    <property type="entry name" value="Cell_div_FtsL"/>
</dbReference>
<evidence type="ECO:0000256" key="8">
    <source>
        <dbReference type="HAMAP-Rule" id="MF_00910"/>
    </source>
</evidence>
<dbReference type="NCBIfam" id="NF008040">
    <property type="entry name" value="PRK10772.1"/>
    <property type="match status" value="1"/>
</dbReference>
<reference evidence="11" key="1">
    <citation type="submission" date="2021-12" db="EMBL/GenBank/DDBJ databases">
        <authorList>
            <person name="Rodrigo-Torres L."/>
            <person name="Arahal R. D."/>
            <person name="Lucena T."/>
        </authorList>
    </citation>
    <scope>NUCLEOTIDE SEQUENCE</scope>
    <source>
        <strain evidence="11">CECT 8226</strain>
    </source>
</reference>
<keyword evidence="4 8" id="KW-0812">Transmembrane</keyword>
<comment type="subcellular location">
    <subcellularLocation>
        <location evidence="8">Cell inner membrane</location>
        <topology evidence="8">Single-pass type II membrane protein</topology>
    </subcellularLocation>
    <subcellularLocation>
        <location evidence="1">Cell membrane</location>
        <topology evidence="1">Single-pass type II membrane protein</topology>
    </subcellularLocation>
    <text evidence="8">Localizes to the division septum where it forms a ring structure.</text>
</comment>
<evidence type="ECO:0000256" key="1">
    <source>
        <dbReference type="ARBA" id="ARBA00004401"/>
    </source>
</evidence>